<evidence type="ECO:0000313" key="1">
    <source>
        <dbReference type="EnsemblFungi" id="FOXG_01214P0"/>
    </source>
</evidence>
<sequence length="147" mass="16500">MSTSDDNEVESVVPSAPSEDESDSDHDSVGLDPDLDSNFGSDIGANYEPDLDPQALEATMVYPSCGLCRFEFEAGEEFVVYNPVSQLYPRIWYGEYEPAYEERVVVEKGFHPCCVKLVKPKTLVENWPFNLSEVTPGRQHYLLPPMS</sequence>
<dbReference type="VEuPathDB" id="FungiDB:FOXG_01214"/>
<protein>
    <submittedName>
        <fullName evidence="1">Uncharacterized protein</fullName>
    </submittedName>
</protein>
<accession>A0A0D2XBE4</accession>
<reference evidence="1" key="2">
    <citation type="submission" date="2025-08" db="UniProtKB">
        <authorList>
            <consortium name="EnsemblFungi"/>
        </authorList>
    </citation>
    <scope>IDENTIFICATION</scope>
    <source>
        <strain evidence="1">4287 / CBS 123668 / FGSC 9935 / NRRL 34936</strain>
    </source>
</reference>
<name>A0A0D2XBE4_FUSOF</name>
<organism evidence="1 2">
    <name type="scientific">Fusarium oxysporum (strain Fo5176)</name>
    <name type="common">Fusarium vascular wilt</name>
    <dbReference type="NCBI Taxonomy" id="660025"/>
    <lineage>
        <taxon>Eukaryota</taxon>
        <taxon>Fungi</taxon>
        <taxon>Dikarya</taxon>
        <taxon>Ascomycota</taxon>
        <taxon>Pezizomycotina</taxon>
        <taxon>Sordariomycetes</taxon>
        <taxon>Hypocreomycetidae</taxon>
        <taxon>Hypocreales</taxon>
        <taxon>Nectriaceae</taxon>
        <taxon>Fusarium</taxon>
        <taxon>Fusarium oxysporum species complex</taxon>
    </lineage>
</organism>
<reference evidence="2" key="1">
    <citation type="journal article" date="2012" name="Mol. Plant Microbe Interact.">
        <title>A highly conserved effector in Fusarium oxysporum is required for full virulence on Arabidopsis.</title>
        <authorList>
            <person name="Thatcher L.F."/>
            <person name="Gardiner D.M."/>
            <person name="Kazan K."/>
            <person name="Manners J."/>
        </authorList>
    </citation>
    <scope>NUCLEOTIDE SEQUENCE [LARGE SCALE GENOMIC DNA]</scope>
    <source>
        <strain evidence="2">Fo5176</strain>
    </source>
</reference>
<gene>
    <name evidence="1" type="primary">28943485</name>
</gene>
<dbReference type="AlphaFoldDB" id="A0A0D2XBE4"/>
<dbReference type="EnsemblFungi" id="FOXG_01214T0">
    <property type="protein sequence ID" value="FOXG_01214P0"/>
    <property type="gene ID" value="FOXG_01214"/>
</dbReference>
<proteinExistence type="predicted"/>
<evidence type="ECO:0000313" key="2">
    <source>
        <dbReference type="Proteomes" id="UP000002489"/>
    </source>
</evidence>
<dbReference type="Proteomes" id="UP000002489">
    <property type="component" value="Unassembled WGS sequence"/>
</dbReference>